<dbReference type="Proteomes" id="UP000309128">
    <property type="component" value="Unassembled WGS sequence"/>
</dbReference>
<sequence length="355" mass="39516">MGRVRRVVRVSLPVVAGVVVLAAVAGGGYVYRNVSYAERDADAVRAAGFTEKQAIVNGSLMNYAEGPDHGPPLLLIHGQSTDWRNWSRVLPGLAERYHVFAVDCYGHGRSARVPEKYTAQALAADARRFLTQVVKEPAVVAGHSSGGLVAAALAADAPDQVRAVVLEDPPFFSSVLPRAERTFNYVALARPAHDFLRSGETDFTAYQIRHSAIWDLFKGAKQSIQDHALTYRKEIPDEPLMLFYMPPELNEAFRAMDSYDPRFGEAFYDNDFHRGFDHAGTLSRIRVPAVLIHVIDRYDDNGVLLAAMSAEDAQRARSSLTDVRFYQADSGHGFHFERPGEFDHIMRDLEARLRK</sequence>
<dbReference type="OrthoDB" id="4222986at2"/>
<feature type="transmembrane region" description="Helical" evidence="1">
    <location>
        <begin position="12"/>
        <end position="31"/>
    </location>
</feature>
<reference evidence="3 4" key="1">
    <citation type="submission" date="2019-05" db="EMBL/GenBank/DDBJ databases">
        <title>Draft genome sequence of Nonomuraea turkmeniaca DSM 43926.</title>
        <authorList>
            <person name="Saricaoglu S."/>
            <person name="Isik K."/>
        </authorList>
    </citation>
    <scope>NUCLEOTIDE SEQUENCE [LARGE SCALE GENOMIC DNA]</scope>
    <source>
        <strain evidence="3 4">DSM 43926</strain>
    </source>
</reference>
<dbReference type="InterPro" id="IPR000073">
    <property type="entry name" value="AB_hydrolase_1"/>
</dbReference>
<dbReference type="SUPFAM" id="SSF53474">
    <property type="entry name" value="alpha/beta-Hydrolases"/>
    <property type="match status" value="1"/>
</dbReference>
<feature type="domain" description="AB hydrolase-1" evidence="2">
    <location>
        <begin position="71"/>
        <end position="338"/>
    </location>
</feature>
<name>A0A5S4EVG4_9ACTN</name>
<evidence type="ECO:0000259" key="2">
    <source>
        <dbReference type="Pfam" id="PF00561"/>
    </source>
</evidence>
<keyword evidence="1" id="KW-1133">Transmembrane helix</keyword>
<dbReference type="GO" id="GO:0016787">
    <property type="term" value="F:hydrolase activity"/>
    <property type="evidence" value="ECO:0007669"/>
    <property type="project" value="UniProtKB-KW"/>
</dbReference>
<dbReference type="PANTHER" id="PTHR46438:SF2">
    <property type="entry name" value="ALPHA_BETA-HYDROLASES SUPERFAMILY PROTEIN"/>
    <property type="match status" value="1"/>
</dbReference>
<dbReference type="InterPro" id="IPR029058">
    <property type="entry name" value="AB_hydrolase_fold"/>
</dbReference>
<dbReference type="AlphaFoldDB" id="A0A5S4EVG4"/>
<accession>A0A5S4EVG4</accession>
<comment type="caution">
    <text evidence="3">The sequence shown here is derived from an EMBL/GenBank/DDBJ whole genome shotgun (WGS) entry which is preliminary data.</text>
</comment>
<evidence type="ECO:0000313" key="4">
    <source>
        <dbReference type="Proteomes" id="UP000309128"/>
    </source>
</evidence>
<dbReference type="PRINTS" id="PR00111">
    <property type="entry name" value="ABHYDROLASE"/>
</dbReference>
<dbReference type="PANTHER" id="PTHR46438">
    <property type="entry name" value="ALPHA/BETA-HYDROLASES SUPERFAMILY PROTEIN"/>
    <property type="match status" value="1"/>
</dbReference>
<keyword evidence="1" id="KW-0812">Transmembrane</keyword>
<protein>
    <submittedName>
        <fullName evidence="3">Alpha/beta hydrolase</fullName>
    </submittedName>
</protein>
<evidence type="ECO:0000313" key="3">
    <source>
        <dbReference type="EMBL" id="TMR06751.1"/>
    </source>
</evidence>
<dbReference type="Pfam" id="PF00561">
    <property type="entry name" value="Abhydrolase_1"/>
    <property type="match status" value="1"/>
</dbReference>
<gene>
    <name evidence="3" type="ORF">ETD86_52390</name>
</gene>
<organism evidence="3 4">
    <name type="scientific">Nonomuraea turkmeniaca</name>
    <dbReference type="NCBI Taxonomy" id="103838"/>
    <lineage>
        <taxon>Bacteria</taxon>
        <taxon>Bacillati</taxon>
        <taxon>Actinomycetota</taxon>
        <taxon>Actinomycetes</taxon>
        <taxon>Streptosporangiales</taxon>
        <taxon>Streptosporangiaceae</taxon>
        <taxon>Nonomuraea</taxon>
    </lineage>
</organism>
<keyword evidence="4" id="KW-1185">Reference proteome</keyword>
<dbReference type="Gene3D" id="3.40.50.1820">
    <property type="entry name" value="alpha/beta hydrolase"/>
    <property type="match status" value="1"/>
</dbReference>
<evidence type="ECO:0000256" key="1">
    <source>
        <dbReference type="SAM" id="Phobius"/>
    </source>
</evidence>
<keyword evidence="3" id="KW-0378">Hydrolase</keyword>
<keyword evidence="1" id="KW-0472">Membrane</keyword>
<dbReference type="EMBL" id="VCKY01000405">
    <property type="protein sequence ID" value="TMR06751.1"/>
    <property type="molecule type" value="Genomic_DNA"/>
</dbReference>
<proteinExistence type="predicted"/>
<dbReference type="RefSeq" id="WP_138674069.1">
    <property type="nucleotide sequence ID" value="NZ_VCKY01000405.1"/>
</dbReference>